<accession>A0A0M7E419</accession>
<dbReference type="OrthoDB" id="9792386at2"/>
<dbReference type="InterPro" id="IPR023418">
    <property type="entry name" value="Thyroxine_BS"/>
</dbReference>
<dbReference type="KEGG" id="afa:UZ73_02000"/>
<dbReference type="PANTHER" id="PTHR10395:SF7">
    <property type="entry name" value="5-HYDROXYISOURATE HYDROLASE"/>
    <property type="match status" value="1"/>
</dbReference>
<protein>
    <recommendedName>
        <fullName evidence="7">5-hydroxyisourate hydrolase</fullName>
        <shortName evidence="7">HIU hydrolase</shortName>
        <shortName evidence="7">HIUHase</shortName>
        <ecNumber evidence="7">3.5.2.17</ecNumber>
    </recommendedName>
</protein>
<name>A0A0M7E419_ALCFA</name>
<evidence type="ECO:0000256" key="2">
    <source>
        <dbReference type="ARBA" id="ARBA00002704"/>
    </source>
</evidence>
<evidence type="ECO:0000256" key="5">
    <source>
        <dbReference type="ARBA" id="ARBA00022631"/>
    </source>
</evidence>
<reference evidence="8 9" key="2">
    <citation type="submission" date="2018-05" db="EMBL/GenBank/DDBJ databases">
        <authorList>
            <person name="Lanie J.A."/>
            <person name="Ng W.-L."/>
            <person name="Kazmierczak K.M."/>
            <person name="Andrzejewski T.M."/>
            <person name="Davidsen T.M."/>
            <person name="Wayne K.J."/>
            <person name="Tettelin H."/>
            <person name="Glass J.I."/>
            <person name="Rusch D."/>
            <person name="Podicherti R."/>
            <person name="Tsui H.-C.T."/>
            <person name="Winkler M.E."/>
        </authorList>
    </citation>
    <scope>NUCLEOTIDE SEQUENCE [LARGE SCALE GENOMIC DNA]</scope>
    <source>
        <strain evidence="8 9">YBY</strain>
    </source>
</reference>
<gene>
    <name evidence="8" type="primary">uraH</name>
    <name evidence="8" type="ORF">DF183_03105</name>
</gene>
<reference evidence="8 9" key="1">
    <citation type="submission" date="2018-05" db="EMBL/GenBank/DDBJ databases">
        <title>Genome Sequence of an Efficient Indole-Degrading Bacterium, Alcaligenes sp.YBY.</title>
        <authorList>
            <person name="Yang B."/>
        </authorList>
    </citation>
    <scope>NUCLEOTIDE SEQUENCE [LARGE SCALE GENOMIC DNA]</scope>
    <source>
        <strain evidence="8 9">YBY</strain>
    </source>
</reference>
<dbReference type="EMBL" id="QEXO01000001">
    <property type="protein sequence ID" value="PWE15733.1"/>
    <property type="molecule type" value="Genomic_DNA"/>
</dbReference>
<comment type="similarity">
    <text evidence="3 7">Belongs to the transthyretin family. 5-hydroxyisourate hydrolase subfamily.</text>
</comment>
<dbReference type="InterPro" id="IPR036817">
    <property type="entry name" value="Transthyretin/HIU_hydrolase_sf"/>
</dbReference>
<evidence type="ECO:0000256" key="7">
    <source>
        <dbReference type="RuleBase" id="RU361270"/>
    </source>
</evidence>
<dbReference type="STRING" id="511.UZ73_02000"/>
<organism evidence="8 9">
    <name type="scientific">Alcaligenes faecalis</name>
    <dbReference type="NCBI Taxonomy" id="511"/>
    <lineage>
        <taxon>Bacteria</taxon>
        <taxon>Pseudomonadati</taxon>
        <taxon>Pseudomonadota</taxon>
        <taxon>Betaproteobacteria</taxon>
        <taxon>Burkholderiales</taxon>
        <taxon>Alcaligenaceae</taxon>
        <taxon>Alcaligenes</taxon>
    </lineage>
</organism>
<proteinExistence type="inferred from homology"/>
<dbReference type="GO" id="GO:0033971">
    <property type="term" value="F:hydroxyisourate hydrolase activity"/>
    <property type="evidence" value="ECO:0007669"/>
    <property type="project" value="UniProtKB-EC"/>
</dbReference>
<comment type="function">
    <text evidence="2">Catalyzes the hydrolysis of 5-hydroxyisourate (HIU) to 2-oxo-4-hydroxy-4-carboxy-5-ureidoimidazoline (OHCU).</text>
</comment>
<evidence type="ECO:0000313" key="8">
    <source>
        <dbReference type="EMBL" id="PWE15733.1"/>
    </source>
</evidence>
<dbReference type="Proteomes" id="UP000245216">
    <property type="component" value="Unassembled WGS sequence"/>
</dbReference>
<keyword evidence="6 7" id="KW-0378">Hydrolase</keyword>
<comment type="catalytic activity">
    <reaction evidence="1 7">
        <text>5-hydroxyisourate + H2O = 5-hydroxy-2-oxo-4-ureido-2,5-dihydro-1H-imidazole-5-carboxylate + H(+)</text>
        <dbReference type="Rhea" id="RHEA:23736"/>
        <dbReference type="ChEBI" id="CHEBI:15377"/>
        <dbReference type="ChEBI" id="CHEBI:15378"/>
        <dbReference type="ChEBI" id="CHEBI:18072"/>
        <dbReference type="ChEBI" id="CHEBI:58639"/>
        <dbReference type="EC" id="3.5.2.17"/>
    </reaction>
</comment>
<dbReference type="Pfam" id="PF00576">
    <property type="entry name" value="Transthyretin"/>
    <property type="match status" value="1"/>
</dbReference>
<dbReference type="GO" id="GO:0006144">
    <property type="term" value="P:purine nucleobase metabolic process"/>
    <property type="evidence" value="ECO:0007669"/>
    <property type="project" value="UniProtKB-KW"/>
</dbReference>
<accession>A0A0S2JM94</accession>
<dbReference type="RefSeq" id="WP_026483497.1">
    <property type="nucleotide sequence ID" value="NZ_CAXOJJ010000003.1"/>
</dbReference>
<keyword evidence="5 7" id="KW-0659">Purine metabolism</keyword>
<evidence type="ECO:0000313" key="9">
    <source>
        <dbReference type="Proteomes" id="UP000245216"/>
    </source>
</evidence>
<sequence>MGKLSTHVLDTTQGRPASGVRVDLYSIENDQRTLIKTTHTNSDGRCDEPLLQGEAMHTGVFELVFHAGDYFAASGVTLPEPRFVDQVGIRFGIADANANYHVPLVVTPWSWSTYRGS</sequence>
<dbReference type="NCBIfam" id="TIGR02962">
    <property type="entry name" value="hdxy_isourate"/>
    <property type="match status" value="1"/>
</dbReference>
<dbReference type="GeneID" id="29368621"/>
<dbReference type="InterPro" id="IPR023416">
    <property type="entry name" value="Transthyretin/HIU_hydrolase_d"/>
</dbReference>
<dbReference type="EC" id="3.5.2.17" evidence="7"/>
<dbReference type="AlphaFoldDB" id="A0A0M7E419"/>
<comment type="subunit">
    <text evidence="4 7">Homotetramer.</text>
</comment>
<dbReference type="FunFam" id="2.60.40.180:FF:000005">
    <property type="entry name" value="5-hydroxyisourate hydrolase"/>
    <property type="match status" value="1"/>
</dbReference>
<dbReference type="Gene3D" id="2.60.40.180">
    <property type="entry name" value="Transthyretin/hydroxyisourate hydrolase domain"/>
    <property type="match status" value="1"/>
</dbReference>
<dbReference type="CDD" id="cd05822">
    <property type="entry name" value="TLP_HIUase"/>
    <property type="match status" value="1"/>
</dbReference>
<dbReference type="PANTHER" id="PTHR10395">
    <property type="entry name" value="URICASE AND TRANSTHYRETIN-RELATED"/>
    <property type="match status" value="1"/>
</dbReference>
<dbReference type="InterPro" id="IPR014306">
    <property type="entry name" value="Hydroxyisourate_hydrolase"/>
</dbReference>
<dbReference type="SUPFAM" id="SSF49472">
    <property type="entry name" value="Transthyretin (synonym: prealbumin)"/>
    <property type="match status" value="1"/>
</dbReference>
<dbReference type="PROSITE" id="PS00768">
    <property type="entry name" value="TRANSTHYRETIN_1"/>
    <property type="match status" value="1"/>
</dbReference>
<evidence type="ECO:0000256" key="1">
    <source>
        <dbReference type="ARBA" id="ARBA00001043"/>
    </source>
</evidence>
<evidence type="ECO:0000256" key="4">
    <source>
        <dbReference type="ARBA" id="ARBA00011881"/>
    </source>
</evidence>
<evidence type="ECO:0000256" key="6">
    <source>
        <dbReference type="ARBA" id="ARBA00022801"/>
    </source>
</evidence>
<evidence type="ECO:0000256" key="3">
    <source>
        <dbReference type="ARBA" id="ARBA00009850"/>
    </source>
</evidence>
<comment type="caution">
    <text evidence="8">The sequence shown here is derived from an EMBL/GenBank/DDBJ whole genome shotgun (WGS) entry which is preliminary data.</text>
</comment>